<proteinExistence type="predicted"/>
<dbReference type="EMBL" id="JAODOR010000011">
    <property type="protein sequence ID" value="MCT9002615.1"/>
    <property type="molecule type" value="Genomic_DNA"/>
</dbReference>
<keyword evidence="2" id="KW-1185">Reference proteome</keyword>
<evidence type="ECO:0000313" key="2">
    <source>
        <dbReference type="Proteomes" id="UP001300496"/>
    </source>
</evidence>
<dbReference type="RefSeq" id="WP_261607154.1">
    <property type="nucleotide sequence ID" value="NZ_JAODOR010000011.1"/>
</dbReference>
<protein>
    <submittedName>
        <fullName evidence="1">Uncharacterized protein</fullName>
    </submittedName>
</protein>
<comment type="caution">
    <text evidence="1">The sequence shown here is derived from an EMBL/GenBank/DDBJ whole genome shotgun (WGS) entry which is preliminary data.</text>
</comment>
<evidence type="ECO:0000313" key="1">
    <source>
        <dbReference type="EMBL" id="MCT9002615.1"/>
    </source>
</evidence>
<organism evidence="1 2">
    <name type="scientific">Microbacterium memoriense</name>
    <dbReference type="NCBI Taxonomy" id="2978350"/>
    <lineage>
        <taxon>Bacteria</taxon>
        <taxon>Bacillati</taxon>
        <taxon>Actinomycetota</taxon>
        <taxon>Actinomycetes</taxon>
        <taxon>Micrococcales</taxon>
        <taxon>Microbacteriaceae</taxon>
        <taxon>Microbacterium</taxon>
    </lineage>
</organism>
<reference evidence="1 2" key="1">
    <citation type="journal article" date="2024" name="Int. J. Syst. Evol. Microbiol.">
        <title>Microbacterium memoriense sp. nov., a member of the Actinomycetota from marine beach sediment of the north coast of Portugal.</title>
        <authorList>
            <person name="Santos J.D.N.D."/>
            <person name="Klimek D."/>
            <person name="Calusinska M."/>
            <person name="Lobo-da-Cunha A."/>
            <person name="Catita J."/>
            <person name="Goncalves H."/>
            <person name="Gonzalez I."/>
            <person name="Lage O.M."/>
        </authorList>
    </citation>
    <scope>NUCLEOTIDE SEQUENCE [LARGE SCALE GENOMIC DNA]</scope>
    <source>
        <strain evidence="1 2">PMIC_1C1B</strain>
    </source>
</reference>
<dbReference type="Proteomes" id="UP001300496">
    <property type="component" value="Unassembled WGS sequence"/>
</dbReference>
<accession>A0ABT2PDD8</accession>
<gene>
    <name evidence="1" type="ORF">N4R40_09600</name>
</gene>
<name>A0ABT2PDD8_9MICO</name>
<sequence length="85" mass="8747">MSVQDLKDTLKKIEAQANTFAEQLGGFLDANEADLREALKALEGTSSGTDATVSGALKAASAAIDDAKRAMDDAAQAASNYAGRI</sequence>